<accession>A0ABR0G899</accession>
<protein>
    <submittedName>
        <fullName evidence="1">Uncharacterized protein</fullName>
    </submittedName>
</protein>
<sequence length="55" mass="6290">MYEALSEKGVDAELRIIDGGAKHLFDIGKCWEKRCPQGREAVQEGFEFLEKRVCC</sequence>
<organism evidence="1 2">
    <name type="scientific">Podospora pseudocomata</name>
    <dbReference type="NCBI Taxonomy" id="2093779"/>
    <lineage>
        <taxon>Eukaryota</taxon>
        <taxon>Fungi</taxon>
        <taxon>Dikarya</taxon>
        <taxon>Ascomycota</taxon>
        <taxon>Pezizomycotina</taxon>
        <taxon>Sordariomycetes</taxon>
        <taxon>Sordariomycetidae</taxon>
        <taxon>Sordariales</taxon>
        <taxon>Podosporaceae</taxon>
        <taxon>Podospora</taxon>
    </lineage>
</organism>
<dbReference type="RefSeq" id="XP_062740824.1">
    <property type="nucleotide sequence ID" value="XM_062884132.1"/>
</dbReference>
<proteinExistence type="predicted"/>
<dbReference type="Proteomes" id="UP001323405">
    <property type="component" value="Unassembled WGS sequence"/>
</dbReference>
<dbReference type="GeneID" id="87903914"/>
<reference evidence="1 2" key="1">
    <citation type="journal article" date="2023" name="bioRxiv">
        <title>High-quality genome assemblies of four members of thePodospora anserinaspecies complex.</title>
        <authorList>
            <person name="Ament-Velasquez S.L."/>
            <person name="Vogan A.A."/>
            <person name="Wallerman O."/>
            <person name="Hartmann F."/>
            <person name="Gautier V."/>
            <person name="Silar P."/>
            <person name="Giraud T."/>
            <person name="Johannesson H."/>
        </authorList>
    </citation>
    <scope>NUCLEOTIDE SEQUENCE [LARGE SCALE GENOMIC DNA]</scope>
    <source>
        <strain evidence="1 2">CBS 415.72m</strain>
    </source>
</reference>
<evidence type="ECO:0000313" key="2">
    <source>
        <dbReference type="Proteomes" id="UP001323405"/>
    </source>
</evidence>
<evidence type="ECO:0000313" key="1">
    <source>
        <dbReference type="EMBL" id="KAK4651849.1"/>
    </source>
</evidence>
<name>A0ABR0G899_9PEZI</name>
<keyword evidence="2" id="KW-1185">Reference proteome</keyword>
<gene>
    <name evidence="1" type="ORF">QC762_0096930</name>
</gene>
<comment type="caution">
    <text evidence="1">The sequence shown here is derived from an EMBL/GenBank/DDBJ whole genome shotgun (WGS) entry which is preliminary data.</text>
</comment>
<dbReference type="EMBL" id="JAFFHA010000008">
    <property type="protein sequence ID" value="KAK4651849.1"/>
    <property type="molecule type" value="Genomic_DNA"/>
</dbReference>